<keyword evidence="2" id="KW-1185">Reference proteome</keyword>
<accession>A0A8H4QMT7</accession>
<evidence type="ECO:0000313" key="1">
    <source>
        <dbReference type="EMBL" id="KAF4614027.1"/>
    </source>
</evidence>
<comment type="caution">
    <text evidence="1">The sequence shown here is derived from an EMBL/GenBank/DDBJ whole genome shotgun (WGS) entry which is preliminary data.</text>
</comment>
<gene>
    <name evidence="1" type="ORF">D9613_007652</name>
</gene>
<organism evidence="1 2">
    <name type="scientific">Agrocybe pediades</name>
    <dbReference type="NCBI Taxonomy" id="84607"/>
    <lineage>
        <taxon>Eukaryota</taxon>
        <taxon>Fungi</taxon>
        <taxon>Dikarya</taxon>
        <taxon>Basidiomycota</taxon>
        <taxon>Agaricomycotina</taxon>
        <taxon>Agaricomycetes</taxon>
        <taxon>Agaricomycetidae</taxon>
        <taxon>Agaricales</taxon>
        <taxon>Agaricineae</taxon>
        <taxon>Strophariaceae</taxon>
        <taxon>Agrocybe</taxon>
    </lineage>
</organism>
<reference evidence="1 2" key="1">
    <citation type="submission" date="2019-12" db="EMBL/GenBank/DDBJ databases">
        <authorList>
            <person name="Floudas D."/>
            <person name="Bentzer J."/>
            <person name="Ahren D."/>
            <person name="Johansson T."/>
            <person name="Persson P."/>
            <person name="Tunlid A."/>
        </authorList>
    </citation>
    <scope>NUCLEOTIDE SEQUENCE [LARGE SCALE GENOMIC DNA]</scope>
    <source>
        <strain evidence="1 2">CBS 102.39</strain>
    </source>
</reference>
<evidence type="ECO:0000313" key="2">
    <source>
        <dbReference type="Proteomes" id="UP000521872"/>
    </source>
</evidence>
<dbReference type="EMBL" id="JAACJL010000045">
    <property type="protein sequence ID" value="KAF4614027.1"/>
    <property type="molecule type" value="Genomic_DNA"/>
</dbReference>
<protein>
    <submittedName>
        <fullName evidence="1">Uncharacterized protein</fullName>
    </submittedName>
</protein>
<dbReference type="AlphaFoldDB" id="A0A8H4QMT7"/>
<dbReference type="Proteomes" id="UP000521872">
    <property type="component" value="Unassembled WGS sequence"/>
</dbReference>
<sequence>MPRSTVAVENITPGMVVYAAPGNLIVEDVLTTQTLTRQRRDKHPLIVLSVNAGAQQITVTYIATFLNSNSLAEVALRGGNAARRLFVPITPATREFDYEPITWLAHPDPIPAGWASARSKMVLTGAEFRTFDDAKYFSADTAAALDALITTVV</sequence>
<proteinExistence type="predicted"/>
<name>A0A8H4QMT7_9AGAR</name>